<accession>A0A369Z1Y1</accession>
<dbReference type="GO" id="GO:0006351">
    <property type="term" value="P:DNA-templated transcription"/>
    <property type="evidence" value="ECO:0007669"/>
    <property type="project" value="TreeGrafter"/>
</dbReference>
<keyword evidence="2" id="KW-1277">Toxin-antitoxin system</keyword>
<dbReference type="Gene3D" id="1.10.1220.10">
    <property type="entry name" value="Met repressor-like"/>
    <property type="match status" value="1"/>
</dbReference>
<evidence type="ECO:0000313" key="4">
    <source>
        <dbReference type="Proteomes" id="UP000253910"/>
    </source>
</evidence>
<comment type="similarity">
    <text evidence="1">Belongs to the RelB/DinJ antitoxin family.</text>
</comment>
<dbReference type="RefSeq" id="WP_111314961.1">
    <property type="nucleotide sequence ID" value="NZ_QEPW01000003.1"/>
</dbReference>
<dbReference type="AlphaFoldDB" id="A0A369Z1Y1"/>
<dbReference type="InterPro" id="IPR013321">
    <property type="entry name" value="Arc_rbn_hlx_hlx"/>
</dbReference>
<organism evidence="3 4">
    <name type="scientific">Haemophilus parainfluenzae</name>
    <dbReference type="NCBI Taxonomy" id="729"/>
    <lineage>
        <taxon>Bacteria</taxon>
        <taxon>Pseudomonadati</taxon>
        <taxon>Pseudomonadota</taxon>
        <taxon>Gammaproteobacteria</taxon>
        <taxon>Pasteurellales</taxon>
        <taxon>Pasteurellaceae</taxon>
        <taxon>Haemophilus</taxon>
    </lineage>
</organism>
<dbReference type="NCBIfam" id="TIGR02384">
    <property type="entry name" value="RelB_DinJ"/>
    <property type="match status" value="1"/>
</dbReference>
<proteinExistence type="inferred from homology"/>
<evidence type="ECO:0000256" key="1">
    <source>
        <dbReference type="ARBA" id="ARBA00010562"/>
    </source>
</evidence>
<evidence type="ECO:0000256" key="2">
    <source>
        <dbReference type="ARBA" id="ARBA00022649"/>
    </source>
</evidence>
<gene>
    <name evidence="3" type="ORF">DPV87_02100</name>
</gene>
<dbReference type="Proteomes" id="UP000253910">
    <property type="component" value="Unassembled WGS sequence"/>
</dbReference>
<dbReference type="PANTHER" id="PTHR38781">
    <property type="entry name" value="ANTITOXIN DINJ-RELATED"/>
    <property type="match status" value="1"/>
</dbReference>
<evidence type="ECO:0000313" key="3">
    <source>
        <dbReference type="EMBL" id="RDE95581.1"/>
    </source>
</evidence>
<sequence>MAITNTSSFSFRLAGDLKQEAFTILENYGFTPSQALNLFLTEIVNTKTVPLNLSYLQPNATTLNAMQEAESGELEIITSANSNENIVEVLQKVKGDQFGQSSAPDTSSRYNKRV</sequence>
<name>A0A369Z1Y1_HAEPA</name>
<protein>
    <submittedName>
        <fullName evidence="3">Type II toxin-antitoxin system RelB/DinJ family antitoxin</fullName>
    </submittedName>
</protein>
<reference evidence="3 4" key="1">
    <citation type="submission" date="2018-05" db="EMBL/GenBank/DDBJ databases">
        <title>Draft Genome Sequences for a Diverse set of 7 Haemophilus Species.</title>
        <authorList>
            <person name="Nichols M."/>
            <person name="Topaz N."/>
            <person name="Wang X."/>
            <person name="Wang X."/>
            <person name="Boxrud D."/>
        </authorList>
    </citation>
    <scope>NUCLEOTIDE SEQUENCE [LARGE SCALE GENOMIC DNA]</scope>
    <source>
        <strain evidence="3 4">C2008001710</strain>
    </source>
</reference>
<dbReference type="PANTHER" id="PTHR38781:SF1">
    <property type="entry name" value="ANTITOXIN DINJ-RELATED"/>
    <property type="match status" value="1"/>
</dbReference>
<comment type="caution">
    <text evidence="3">The sequence shown here is derived from an EMBL/GenBank/DDBJ whole genome shotgun (WGS) entry which is preliminary data.</text>
</comment>
<dbReference type="EMBL" id="QEPW01000003">
    <property type="protein sequence ID" value="RDE95581.1"/>
    <property type="molecule type" value="Genomic_DNA"/>
</dbReference>
<dbReference type="Pfam" id="PF04221">
    <property type="entry name" value="RelB"/>
    <property type="match status" value="1"/>
</dbReference>
<dbReference type="GO" id="GO:0006355">
    <property type="term" value="P:regulation of DNA-templated transcription"/>
    <property type="evidence" value="ECO:0007669"/>
    <property type="project" value="InterPro"/>
</dbReference>
<dbReference type="InterPro" id="IPR007337">
    <property type="entry name" value="RelB/DinJ"/>
</dbReference>